<dbReference type="Pfam" id="PF07702">
    <property type="entry name" value="UTRA"/>
    <property type="match status" value="1"/>
</dbReference>
<dbReference type="InterPro" id="IPR050679">
    <property type="entry name" value="Bact_HTH_transcr_reg"/>
</dbReference>
<gene>
    <name evidence="5" type="ORF">PQQ63_30930</name>
</gene>
<dbReference type="Gene3D" id="3.40.1410.10">
    <property type="entry name" value="Chorismate lyase-like"/>
    <property type="match status" value="1"/>
</dbReference>
<dbReference type="Proteomes" id="UP001629432">
    <property type="component" value="Unassembled WGS sequence"/>
</dbReference>
<dbReference type="RefSeq" id="WP_408237809.1">
    <property type="nucleotide sequence ID" value="NZ_JAQQCF010000036.1"/>
</dbReference>
<organism evidence="5 6">
    <name type="scientific">Paraburkholderia metrosideri</name>
    <dbReference type="NCBI Taxonomy" id="580937"/>
    <lineage>
        <taxon>Bacteria</taxon>
        <taxon>Pseudomonadati</taxon>
        <taxon>Pseudomonadota</taxon>
        <taxon>Betaproteobacteria</taxon>
        <taxon>Burkholderiales</taxon>
        <taxon>Burkholderiaceae</taxon>
        <taxon>Paraburkholderia</taxon>
    </lineage>
</organism>
<sequence length="249" mass="28219">MLFDPDVPLHHQIYQQMRSEILDGVWVGRDDFPGEEDLATRFDVSVITSRRALMRLADEGLVVRERGRRPRATFEPSRVGRPGKSPVVFPIGPQRPYVYRVIEIENRVASAEACAVFGLHYGDSLWHCSRLRLFEGRPHSVVLNVQRKAVGERHSNKQLETLPMNQILMSEGFKLGVIKRKVAGRLPGPLVAEQLGISMQTVILVYTFVLTDDTESPLEWVQISLHPDDEPPLEVFDLRTGSAWTTDIV</sequence>
<keyword evidence="3" id="KW-0804">Transcription</keyword>
<keyword evidence="6" id="KW-1185">Reference proteome</keyword>
<dbReference type="Gene3D" id="1.10.10.10">
    <property type="entry name" value="Winged helix-like DNA-binding domain superfamily/Winged helix DNA-binding domain"/>
    <property type="match status" value="1"/>
</dbReference>
<evidence type="ECO:0000313" key="6">
    <source>
        <dbReference type="Proteomes" id="UP001629432"/>
    </source>
</evidence>
<dbReference type="SUPFAM" id="SSF46785">
    <property type="entry name" value="Winged helix' DNA-binding domain"/>
    <property type="match status" value="1"/>
</dbReference>
<proteinExistence type="predicted"/>
<dbReference type="InterPro" id="IPR036388">
    <property type="entry name" value="WH-like_DNA-bd_sf"/>
</dbReference>
<dbReference type="EMBL" id="JAQQCF010000036">
    <property type="protein sequence ID" value="MFM0641120.1"/>
    <property type="molecule type" value="Genomic_DNA"/>
</dbReference>
<dbReference type="InterPro" id="IPR036390">
    <property type="entry name" value="WH_DNA-bd_sf"/>
</dbReference>
<dbReference type="InterPro" id="IPR000524">
    <property type="entry name" value="Tscrpt_reg_HTH_GntR"/>
</dbReference>
<comment type="caution">
    <text evidence="5">The sequence shown here is derived from an EMBL/GenBank/DDBJ whole genome shotgun (WGS) entry which is preliminary data.</text>
</comment>
<name>A0ABW9E175_9BURK</name>
<evidence type="ECO:0000256" key="3">
    <source>
        <dbReference type="ARBA" id="ARBA00023163"/>
    </source>
</evidence>
<dbReference type="PANTHER" id="PTHR44846">
    <property type="entry name" value="MANNOSYL-D-GLYCERATE TRANSPORT/METABOLISM SYSTEM REPRESSOR MNGR-RELATED"/>
    <property type="match status" value="1"/>
</dbReference>
<dbReference type="SUPFAM" id="SSF64288">
    <property type="entry name" value="Chorismate lyase-like"/>
    <property type="match status" value="1"/>
</dbReference>
<dbReference type="InterPro" id="IPR011663">
    <property type="entry name" value="UTRA"/>
</dbReference>
<dbReference type="Pfam" id="PF00392">
    <property type="entry name" value="GntR"/>
    <property type="match status" value="1"/>
</dbReference>
<reference evidence="5 6" key="1">
    <citation type="journal article" date="2024" name="Chem. Sci.">
        <title>Discovery of megapolipeptins by genome mining of a Burkholderiales bacteria collection.</title>
        <authorList>
            <person name="Paulo B.S."/>
            <person name="Recchia M.J.J."/>
            <person name="Lee S."/>
            <person name="Fergusson C.H."/>
            <person name="Romanowski S.B."/>
            <person name="Hernandez A."/>
            <person name="Krull N."/>
            <person name="Liu D.Y."/>
            <person name="Cavanagh H."/>
            <person name="Bos A."/>
            <person name="Gray C.A."/>
            <person name="Murphy B.T."/>
            <person name="Linington R.G."/>
            <person name="Eustaquio A.S."/>
        </authorList>
    </citation>
    <scope>NUCLEOTIDE SEQUENCE [LARGE SCALE GENOMIC DNA]</scope>
    <source>
        <strain evidence="5 6">RL17-338-BIC-A</strain>
    </source>
</reference>
<dbReference type="SMART" id="SM00345">
    <property type="entry name" value="HTH_GNTR"/>
    <property type="match status" value="1"/>
</dbReference>
<keyword evidence="2" id="KW-0238">DNA-binding</keyword>
<accession>A0ABW9E175</accession>
<evidence type="ECO:0000313" key="5">
    <source>
        <dbReference type="EMBL" id="MFM0641120.1"/>
    </source>
</evidence>
<dbReference type="PROSITE" id="PS50949">
    <property type="entry name" value="HTH_GNTR"/>
    <property type="match status" value="1"/>
</dbReference>
<feature type="domain" description="HTH gntR-type" evidence="4">
    <location>
        <begin position="7"/>
        <end position="78"/>
    </location>
</feature>
<evidence type="ECO:0000259" key="4">
    <source>
        <dbReference type="PROSITE" id="PS50949"/>
    </source>
</evidence>
<dbReference type="InterPro" id="IPR028978">
    <property type="entry name" value="Chorismate_lyase_/UTRA_dom_sf"/>
</dbReference>
<keyword evidence="1" id="KW-0805">Transcription regulation</keyword>
<protein>
    <submittedName>
        <fullName evidence="5">GntR family transcriptional regulator</fullName>
    </submittedName>
</protein>
<dbReference type="SMART" id="SM00866">
    <property type="entry name" value="UTRA"/>
    <property type="match status" value="1"/>
</dbReference>
<evidence type="ECO:0000256" key="1">
    <source>
        <dbReference type="ARBA" id="ARBA00023015"/>
    </source>
</evidence>
<evidence type="ECO:0000256" key="2">
    <source>
        <dbReference type="ARBA" id="ARBA00023125"/>
    </source>
</evidence>
<dbReference type="CDD" id="cd07377">
    <property type="entry name" value="WHTH_GntR"/>
    <property type="match status" value="1"/>
</dbReference>